<sequence length="158" mass="17638">MLTKINHSWDKVNDLGVEEGCPEQRPSNLQEIISRPVAAPTARPLPKQSTGGPSVQPVQSCEPEEQKQFAVCIQPITTFQPHPLVVIKQPRQIDEACKQFAEFKKCQANVKCLPLWAKGMSAMFEFACGSGYDSYLQVSVIGPDYLRIIIFFNSIKNT</sequence>
<evidence type="ECO:0000313" key="3">
    <source>
        <dbReference type="Proteomes" id="UP000271098"/>
    </source>
</evidence>
<keyword evidence="3" id="KW-1185">Reference proteome</keyword>
<protein>
    <submittedName>
        <fullName evidence="4">Tudor domain-containing protein</fullName>
    </submittedName>
</protein>
<dbReference type="Proteomes" id="UP000271098">
    <property type="component" value="Unassembled WGS sequence"/>
</dbReference>
<feature type="region of interest" description="Disordered" evidence="1">
    <location>
        <begin position="16"/>
        <end position="62"/>
    </location>
</feature>
<dbReference type="WBParaSite" id="GPUH_0000472701-mRNA-1">
    <property type="protein sequence ID" value="GPUH_0000472701-mRNA-1"/>
    <property type="gene ID" value="GPUH_0000472701"/>
</dbReference>
<organism evidence="4">
    <name type="scientific">Gongylonema pulchrum</name>
    <dbReference type="NCBI Taxonomy" id="637853"/>
    <lineage>
        <taxon>Eukaryota</taxon>
        <taxon>Metazoa</taxon>
        <taxon>Ecdysozoa</taxon>
        <taxon>Nematoda</taxon>
        <taxon>Chromadorea</taxon>
        <taxon>Rhabditida</taxon>
        <taxon>Spirurina</taxon>
        <taxon>Spiruromorpha</taxon>
        <taxon>Spiruroidea</taxon>
        <taxon>Gongylonematidae</taxon>
        <taxon>Gongylonema</taxon>
    </lineage>
</organism>
<accession>A0A183D7M9</accession>
<proteinExistence type="predicted"/>
<evidence type="ECO:0000313" key="4">
    <source>
        <dbReference type="WBParaSite" id="GPUH_0000472701-mRNA-1"/>
    </source>
</evidence>
<dbReference type="AlphaFoldDB" id="A0A183D7M9"/>
<name>A0A183D7M9_9BILA</name>
<evidence type="ECO:0000256" key="1">
    <source>
        <dbReference type="SAM" id="MobiDB-lite"/>
    </source>
</evidence>
<dbReference type="OrthoDB" id="5858810at2759"/>
<reference evidence="4" key="1">
    <citation type="submission" date="2016-06" db="UniProtKB">
        <authorList>
            <consortium name="WormBaseParasite"/>
        </authorList>
    </citation>
    <scope>IDENTIFICATION</scope>
</reference>
<reference evidence="2 3" key="2">
    <citation type="submission" date="2018-11" db="EMBL/GenBank/DDBJ databases">
        <authorList>
            <consortium name="Pathogen Informatics"/>
        </authorList>
    </citation>
    <scope>NUCLEOTIDE SEQUENCE [LARGE SCALE GENOMIC DNA]</scope>
</reference>
<dbReference type="EMBL" id="UYRT01009240">
    <property type="protein sequence ID" value="VDK46935.1"/>
    <property type="molecule type" value="Genomic_DNA"/>
</dbReference>
<feature type="compositionally biased region" description="Polar residues" evidence="1">
    <location>
        <begin position="47"/>
        <end position="59"/>
    </location>
</feature>
<evidence type="ECO:0000313" key="2">
    <source>
        <dbReference type="EMBL" id="VDK46935.1"/>
    </source>
</evidence>
<gene>
    <name evidence="2" type="ORF">GPUH_LOCUS4721</name>
</gene>